<name>A0ABD3ICM4_9MARC</name>
<dbReference type="EMBL" id="JBJQOH010000001">
    <property type="protein sequence ID" value="KAL3700195.1"/>
    <property type="molecule type" value="Genomic_DNA"/>
</dbReference>
<evidence type="ECO:0000313" key="1">
    <source>
        <dbReference type="EMBL" id="KAL3700195.1"/>
    </source>
</evidence>
<evidence type="ECO:0000313" key="2">
    <source>
        <dbReference type="Proteomes" id="UP001633002"/>
    </source>
</evidence>
<protein>
    <submittedName>
        <fullName evidence="1">Uncharacterized protein</fullName>
    </submittedName>
</protein>
<reference evidence="1 2" key="1">
    <citation type="submission" date="2024-09" db="EMBL/GenBank/DDBJ databases">
        <title>Chromosome-scale assembly of Riccia sorocarpa.</title>
        <authorList>
            <person name="Paukszto L."/>
        </authorList>
    </citation>
    <scope>NUCLEOTIDE SEQUENCE [LARGE SCALE GENOMIC DNA]</scope>
    <source>
        <strain evidence="1">LP-2024</strain>
        <tissue evidence="1">Aerial parts of the thallus</tissue>
    </source>
</reference>
<organism evidence="1 2">
    <name type="scientific">Riccia sorocarpa</name>
    <dbReference type="NCBI Taxonomy" id="122646"/>
    <lineage>
        <taxon>Eukaryota</taxon>
        <taxon>Viridiplantae</taxon>
        <taxon>Streptophyta</taxon>
        <taxon>Embryophyta</taxon>
        <taxon>Marchantiophyta</taxon>
        <taxon>Marchantiopsida</taxon>
        <taxon>Marchantiidae</taxon>
        <taxon>Marchantiales</taxon>
        <taxon>Ricciaceae</taxon>
        <taxon>Riccia</taxon>
    </lineage>
</organism>
<dbReference type="Proteomes" id="UP001633002">
    <property type="component" value="Unassembled WGS sequence"/>
</dbReference>
<proteinExistence type="predicted"/>
<dbReference type="AlphaFoldDB" id="A0ABD3ICM4"/>
<keyword evidence="2" id="KW-1185">Reference proteome</keyword>
<sequence length="441" mass="50306">MNDPEGSYYFPDRREVVPDGKLNYPEGGWYHPDDKRNLLDGEENIISRSMYLHGQPWEEQESHNKAAQPLNRGVTKFGNGLGILQGIGKKRTFVERIDQACVNYKSLPSQRQSIRILKIRSESNSVVGSQRKGVATQVRGRVVSKKETDRSKSEAGSFYRVKLSTGRRSIRDCSRENPQPVWDYSRERFYYQSGAVDTKNSEMGRKPTASKAVEEAEDTTLPENLMYASEKLVAGQKTFGCYSKKFERIEWEDEERANYWLNQFGALTALKLTHIEPDLIAKLVNAYNPVSNRIDLMGFEDVLCESMISDCFNLPSEGIAVSRNPELPHEWISHCYPEYAVPENTKKEYYVAARCVDPEWKNKISWVLRHVLGRAEGREIPKGVLAAMIQAEVEGEVVNWAAIVFERIRGELRRLKAIRKGDHLKCEAGPLLTMVAEDVAY</sequence>
<comment type="caution">
    <text evidence="1">The sequence shown here is derived from an EMBL/GenBank/DDBJ whole genome shotgun (WGS) entry which is preliminary data.</text>
</comment>
<accession>A0ABD3ICM4</accession>
<gene>
    <name evidence="1" type="ORF">R1sor_018217</name>
</gene>